<protein>
    <recommendedName>
        <fullName evidence="7">Katanin p80 WD40 repeat-containing subunit B1</fullName>
        <shortName evidence="7">Katanin p80 subunit B1</shortName>
    </recommendedName>
    <alternativeName>
        <fullName evidence="7">p80 katanin</fullName>
    </alternativeName>
</protein>
<feature type="compositionally biased region" description="Gly residues" evidence="9">
    <location>
        <begin position="364"/>
        <end position="374"/>
    </location>
</feature>
<dbReference type="InterPro" id="IPR028021">
    <property type="entry name" value="Katanin_C-terminal"/>
</dbReference>
<feature type="domain" description="Katanin p80 subunit C-terminal" evidence="10">
    <location>
        <begin position="737"/>
        <end position="815"/>
    </location>
</feature>
<reference evidence="11" key="2">
    <citation type="submission" date="2020-05" db="UniProtKB">
        <authorList>
            <consortium name="EnsemblMetazoa"/>
        </authorList>
    </citation>
    <scope>IDENTIFICATION</scope>
    <source>
        <strain evidence="11">A-37</strain>
    </source>
</reference>
<feature type="repeat" description="WD" evidence="8">
    <location>
        <begin position="57"/>
        <end position="98"/>
    </location>
</feature>
<keyword evidence="12" id="KW-1185">Reference proteome</keyword>
<keyword evidence="6 7" id="KW-0206">Cytoskeleton</keyword>
<dbReference type="PANTHER" id="PTHR19845">
    <property type="entry name" value="KATANIN P80 SUBUNIT"/>
    <property type="match status" value="1"/>
</dbReference>
<dbReference type="GO" id="GO:0051301">
    <property type="term" value="P:cell division"/>
    <property type="evidence" value="ECO:0007669"/>
    <property type="project" value="UniProtKB-KW"/>
</dbReference>
<dbReference type="InterPro" id="IPR036322">
    <property type="entry name" value="WD40_repeat_dom_sf"/>
</dbReference>
<evidence type="ECO:0000256" key="5">
    <source>
        <dbReference type="ARBA" id="ARBA00022737"/>
    </source>
</evidence>
<feature type="domain" description="Katanin p80 subunit C-terminal" evidence="10">
    <location>
        <begin position="868"/>
        <end position="926"/>
    </location>
</feature>
<dbReference type="GO" id="GO:0005813">
    <property type="term" value="C:centrosome"/>
    <property type="evidence" value="ECO:0007669"/>
    <property type="project" value="UniProtKB-SubCell"/>
</dbReference>
<feature type="region of interest" description="Disordered" evidence="9">
    <location>
        <begin position="821"/>
        <end position="840"/>
    </location>
</feature>
<evidence type="ECO:0000256" key="8">
    <source>
        <dbReference type="PROSITE-ProRule" id="PRU00221"/>
    </source>
</evidence>
<evidence type="ECO:0000256" key="6">
    <source>
        <dbReference type="ARBA" id="ARBA00023212"/>
    </source>
</evidence>
<feature type="repeat" description="WD" evidence="8">
    <location>
        <begin position="98"/>
        <end position="140"/>
    </location>
</feature>
<dbReference type="EnsemblMetazoa" id="ACUA025104-RA">
    <property type="protein sequence ID" value="ACUA025104-PA"/>
    <property type="gene ID" value="ACUA025104"/>
</dbReference>
<name>A0A182MSD3_9DIPT</name>
<gene>
    <name evidence="7" type="primary">KATNB1</name>
</gene>
<dbReference type="GO" id="GO:0005737">
    <property type="term" value="C:cytoplasm"/>
    <property type="evidence" value="ECO:0007669"/>
    <property type="project" value="UniProtKB-SubCell"/>
</dbReference>
<feature type="repeat" description="WD" evidence="8">
    <location>
        <begin position="183"/>
        <end position="224"/>
    </location>
</feature>
<dbReference type="PROSITE" id="PS50082">
    <property type="entry name" value="WD_REPEATS_2"/>
    <property type="match status" value="5"/>
</dbReference>
<dbReference type="GO" id="GO:0005874">
    <property type="term" value="C:microtubule"/>
    <property type="evidence" value="ECO:0007669"/>
    <property type="project" value="UniProtKB-KW"/>
</dbReference>
<proteinExistence type="inferred from homology"/>
<reference evidence="12" key="1">
    <citation type="submission" date="2013-09" db="EMBL/GenBank/DDBJ databases">
        <title>The Genome Sequence of Anopheles culicifacies species A.</title>
        <authorList>
            <consortium name="The Broad Institute Genomics Platform"/>
            <person name="Neafsey D.E."/>
            <person name="Besansky N."/>
            <person name="Howell P."/>
            <person name="Walton C."/>
            <person name="Young S.K."/>
            <person name="Zeng Q."/>
            <person name="Gargeya S."/>
            <person name="Fitzgerald M."/>
            <person name="Haas B."/>
            <person name="Abouelleil A."/>
            <person name="Allen A.W."/>
            <person name="Alvarado L."/>
            <person name="Arachchi H.M."/>
            <person name="Berlin A.M."/>
            <person name="Chapman S.B."/>
            <person name="Gainer-Dewar J."/>
            <person name="Goldberg J."/>
            <person name="Griggs A."/>
            <person name="Gujja S."/>
            <person name="Hansen M."/>
            <person name="Howarth C."/>
            <person name="Imamovic A."/>
            <person name="Ireland A."/>
            <person name="Larimer J."/>
            <person name="McCowan C."/>
            <person name="Murphy C."/>
            <person name="Pearson M."/>
            <person name="Poon T.W."/>
            <person name="Priest M."/>
            <person name="Roberts A."/>
            <person name="Saif S."/>
            <person name="Shea T."/>
            <person name="Sisk P."/>
            <person name="Sykes S."/>
            <person name="Wortman J."/>
            <person name="Nusbaum C."/>
            <person name="Birren B."/>
        </authorList>
    </citation>
    <scope>NUCLEOTIDE SEQUENCE [LARGE SCALE GENOMIC DNA]</scope>
    <source>
        <strain evidence="12">A-37</strain>
    </source>
</reference>
<evidence type="ECO:0000256" key="1">
    <source>
        <dbReference type="ARBA" id="ARBA00004245"/>
    </source>
</evidence>
<evidence type="ECO:0000256" key="2">
    <source>
        <dbReference type="ARBA" id="ARBA00022490"/>
    </source>
</evidence>
<keyword evidence="5" id="KW-0677">Repeat</keyword>
<dbReference type="AlphaFoldDB" id="A0A182MSD3"/>
<accession>A0A182MSD3</accession>
<dbReference type="InterPro" id="IPR020472">
    <property type="entry name" value="WD40_PAC1"/>
</dbReference>
<dbReference type="InterPro" id="IPR026962">
    <property type="entry name" value="KTNB1"/>
</dbReference>
<keyword evidence="4 7" id="KW-0493">Microtubule</keyword>
<feature type="compositionally biased region" description="Low complexity" evidence="9">
    <location>
        <begin position="491"/>
        <end position="512"/>
    </location>
</feature>
<dbReference type="InterPro" id="IPR019775">
    <property type="entry name" value="WD40_repeat_CS"/>
</dbReference>
<keyword evidence="3 8" id="KW-0853">WD repeat</keyword>
<keyword evidence="7" id="KW-0498">Mitosis</keyword>
<dbReference type="Gene3D" id="2.130.10.10">
    <property type="entry name" value="YVTN repeat-like/Quinoprotein amine dehydrogenase"/>
    <property type="match status" value="2"/>
</dbReference>
<dbReference type="EMBL" id="AXCM01002357">
    <property type="status" value="NOT_ANNOTATED_CDS"/>
    <property type="molecule type" value="Genomic_DNA"/>
</dbReference>
<evidence type="ECO:0000313" key="11">
    <source>
        <dbReference type="EnsemblMetazoa" id="ACUA025104-PA"/>
    </source>
</evidence>
<dbReference type="FunFam" id="2.130.10.10:FF:000462">
    <property type="entry name" value="Katanin p80 WD40 repeat-containing subunit B1"/>
    <property type="match status" value="1"/>
</dbReference>
<evidence type="ECO:0000256" key="3">
    <source>
        <dbReference type="ARBA" id="ARBA00022574"/>
    </source>
</evidence>
<comment type="similarity">
    <text evidence="7">Belongs to the WD repeat KATNB1 family.</text>
</comment>
<dbReference type="STRING" id="139723.A0A182MSD3"/>
<comment type="subcellular location">
    <subcellularLocation>
        <location evidence="1 7">Cytoplasm</location>
        <location evidence="1 7">Cytoskeleton</location>
    </subcellularLocation>
    <subcellularLocation>
        <location evidence="7">Cytoplasm</location>
    </subcellularLocation>
    <subcellularLocation>
        <location evidence="7">Cytoplasm</location>
        <location evidence="7">Cytoskeleton</location>
        <location evidence="7">Microtubule organizing center</location>
        <location evidence="7">Centrosome</location>
    </subcellularLocation>
    <subcellularLocation>
        <location evidence="7">Cytoplasm</location>
        <location evidence="7">Cytoskeleton</location>
        <location evidence="7">Spindle pole</location>
    </subcellularLocation>
    <subcellularLocation>
        <location evidence="7">Cytoplasm</location>
        <location evidence="7">Cytoskeleton</location>
        <location evidence="7">Spindle</location>
    </subcellularLocation>
    <text evidence="7">Predominantly cytoplasmic. Localized to the interphase centrosome and mitotic spindle poles.</text>
</comment>
<dbReference type="GO" id="GO:0000922">
    <property type="term" value="C:spindle pole"/>
    <property type="evidence" value="ECO:0007669"/>
    <property type="project" value="UniProtKB-SubCell"/>
</dbReference>
<feature type="repeat" description="WD" evidence="8">
    <location>
        <begin position="141"/>
        <end position="182"/>
    </location>
</feature>
<dbReference type="PANTHER" id="PTHR19845:SF0">
    <property type="entry name" value="KATANIN P80 WD40 REPEAT-CONTAINING SUBUNIT B1"/>
    <property type="match status" value="1"/>
</dbReference>
<dbReference type="PROSITE" id="PS00678">
    <property type="entry name" value="WD_REPEATS_1"/>
    <property type="match status" value="1"/>
</dbReference>
<dbReference type="Pfam" id="PF13925">
    <property type="entry name" value="Katanin_con80"/>
    <property type="match status" value="2"/>
</dbReference>
<feature type="compositionally biased region" description="Polar residues" evidence="9">
    <location>
        <begin position="589"/>
        <end position="629"/>
    </location>
</feature>
<dbReference type="InterPro" id="IPR001680">
    <property type="entry name" value="WD40_rpt"/>
</dbReference>
<dbReference type="SMART" id="SM00320">
    <property type="entry name" value="WD40"/>
    <property type="match status" value="6"/>
</dbReference>
<organism evidence="11 12">
    <name type="scientific">Anopheles culicifacies</name>
    <dbReference type="NCBI Taxonomy" id="139723"/>
    <lineage>
        <taxon>Eukaryota</taxon>
        <taxon>Metazoa</taxon>
        <taxon>Ecdysozoa</taxon>
        <taxon>Arthropoda</taxon>
        <taxon>Hexapoda</taxon>
        <taxon>Insecta</taxon>
        <taxon>Pterygota</taxon>
        <taxon>Neoptera</taxon>
        <taxon>Endopterygota</taxon>
        <taxon>Diptera</taxon>
        <taxon>Nematocera</taxon>
        <taxon>Culicoidea</taxon>
        <taxon>Culicidae</taxon>
        <taxon>Anophelinae</taxon>
        <taxon>Anopheles</taxon>
        <taxon>culicifacies species complex</taxon>
    </lineage>
</organism>
<sequence>MASVSRKLPSKLYAIQAHSSKVTCLDIGETGRVLVTGGQDRNLKLWTFGDEKCFMTLPGHNSSIDCVKFAYSDDFVYSADDTGVIKRWNLNASDSTSLFGHMKSVRTLDFYPYSDTYLVSGSNDTSIRLWDVREKVCIKRYRGHMSHVNSVKFSPDGSWIASAGAEGSVIIWDIRMSKLFMEFTERQTPATCVKYHPTDLLMAAGRSDGTVDLYDLEKRQLITQTPAQHSPGAGGSGQPVRCITFDESGKCLFVGTGAGITVVGWEPDREYDRIDSNWSQLGDMKIAGLKLLFGTYEEASVAIHAVPLVHLRAFYNPQNQSQSFTHNQTSRKSFSRGSGKVRLSIGAGGSGAGAGLSSDAGQEGEAGSGNGGGMSPNLNIEMIDEEDATYGSAFDFDLAPPKGTLDAMGNGGMAVGGSNAAGIPFPAGPGETVMPSAGPLVNNHYLVREEMQMYNLNSLDYYPLPKGIVPEVEKEDFPVNNAQPPDYAPKSAGQQMSSGSGSAFVNGSASGPSGAGKSSGTGTSGRAGIMRASGSSSSDQRRPGSIHGGVGHSRSAGNLVRRLATSKSTLELNKVPADEAVTFKKPISRGSSPIRHQNHQPPYQSGTGSSMSKIQRSESSAQITSLRNGSNGGPERARQHNANVKVQIVTKPVRSKTSLDIRHRTTAGPGSGIYGQRGGSVNANAGANVHGDALADYGSVGNVGALMLDQPSGPTILRYGGHESSSMEYEIQVLRSEHDTTLQALCNRTALLSAIRNYTKSGDVAGALKVAVRMNDQHILVDVLGALLEKTTQWTLDMCVLLLPKVYDLLQSEYKLTPDPTTELHPLRSTPIDSGAPSTPEYSDRIRLLRLTPEYSGIQRKSGEVGQFHCTRACDTLRVILSTFLPVIRENTDPWGACTIGVDVSREERQSKCLECKNWLLRIRCLPENPKMGSNLQQLQNMIVDI</sequence>
<evidence type="ECO:0000256" key="7">
    <source>
        <dbReference type="HAMAP-Rule" id="MF_03022"/>
    </source>
</evidence>
<evidence type="ECO:0000256" key="9">
    <source>
        <dbReference type="SAM" id="MobiDB-lite"/>
    </source>
</evidence>
<dbReference type="PRINTS" id="PR00320">
    <property type="entry name" value="GPROTEINBRPT"/>
</dbReference>
<keyword evidence="7" id="KW-0131">Cell cycle</keyword>
<dbReference type="Proteomes" id="UP000075883">
    <property type="component" value="Unassembled WGS sequence"/>
</dbReference>
<evidence type="ECO:0000259" key="10">
    <source>
        <dbReference type="Pfam" id="PF13925"/>
    </source>
</evidence>
<dbReference type="CDD" id="cd00200">
    <property type="entry name" value="WD40"/>
    <property type="match status" value="1"/>
</dbReference>
<evidence type="ECO:0000313" key="12">
    <source>
        <dbReference type="Proteomes" id="UP000075883"/>
    </source>
</evidence>
<dbReference type="VEuPathDB" id="VectorBase:ACUA025104"/>
<dbReference type="PROSITE" id="PS50294">
    <property type="entry name" value="WD_REPEATS_REGION"/>
    <property type="match status" value="3"/>
</dbReference>
<dbReference type="GO" id="GO:0007019">
    <property type="term" value="P:microtubule depolymerization"/>
    <property type="evidence" value="ECO:0007669"/>
    <property type="project" value="TreeGrafter"/>
</dbReference>
<dbReference type="Pfam" id="PF00400">
    <property type="entry name" value="WD40"/>
    <property type="match status" value="5"/>
</dbReference>
<evidence type="ECO:0000256" key="4">
    <source>
        <dbReference type="ARBA" id="ARBA00022701"/>
    </source>
</evidence>
<dbReference type="GO" id="GO:0051013">
    <property type="term" value="P:microtubule severing"/>
    <property type="evidence" value="ECO:0007669"/>
    <property type="project" value="UniProtKB-UniRule"/>
</dbReference>
<comment type="subunit">
    <text evidence="7">Interacts with KATNA1. This interaction enhances the microtubule binding and severing activity of KATNA1 and also targets this activity to the centrosome.</text>
</comment>
<feature type="region of interest" description="Disordered" evidence="9">
    <location>
        <begin position="583"/>
        <end position="642"/>
    </location>
</feature>
<dbReference type="GO" id="GO:0008352">
    <property type="term" value="C:katanin complex"/>
    <property type="evidence" value="ECO:0007669"/>
    <property type="project" value="InterPro"/>
</dbReference>
<feature type="region of interest" description="Disordered" evidence="9">
    <location>
        <begin position="477"/>
        <end position="558"/>
    </location>
</feature>
<feature type="compositionally biased region" description="Gly residues" evidence="9">
    <location>
        <begin position="513"/>
        <end position="525"/>
    </location>
</feature>
<dbReference type="InterPro" id="IPR015943">
    <property type="entry name" value="WD40/YVTN_repeat-like_dom_sf"/>
</dbReference>
<keyword evidence="7" id="KW-0132">Cell division</keyword>
<feature type="repeat" description="WD" evidence="8">
    <location>
        <begin position="15"/>
        <end position="56"/>
    </location>
</feature>
<keyword evidence="2 7" id="KW-0963">Cytoplasm</keyword>
<dbReference type="SUPFAM" id="SSF50978">
    <property type="entry name" value="WD40 repeat-like"/>
    <property type="match status" value="1"/>
</dbReference>
<dbReference type="GO" id="GO:0008017">
    <property type="term" value="F:microtubule binding"/>
    <property type="evidence" value="ECO:0007669"/>
    <property type="project" value="UniProtKB-UniRule"/>
</dbReference>
<feature type="region of interest" description="Disordered" evidence="9">
    <location>
        <begin position="351"/>
        <end position="377"/>
    </location>
</feature>
<comment type="function">
    <text evidence="7">Participates in a complex which severs microtubules in an ATP-dependent manner. May act to target the enzymatic subunit of this complex to sites of action such as the centrosome. Microtubule severing may promote rapid reorganization of cellular microtubule arrays and the release of microtubules from the centrosome following nucleation.</text>
</comment>
<dbReference type="HAMAP" id="MF_03022">
    <property type="entry name" value="Katanin_p80_B1"/>
    <property type="match status" value="1"/>
</dbReference>